<feature type="transmembrane region" description="Helical" evidence="1">
    <location>
        <begin position="6"/>
        <end position="28"/>
    </location>
</feature>
<dbReference type="AlphaFoldDB" id="A0A7S1AX95"/>
<feature type="transmembrane region" description="Helical" evidence="1">
    <location>
        <begin position="72"/>
        <end position="95"/>
    </location>
</feature>
<feature type="transmembrane region" description="Helical" evidence="1">
    <location>
        <begin position="40"/>
        <end position="60"/>
    </location>
</feature>
<sequence>MQVDFFFFHLILWANVSSLVAGLWLMLYLRASGKHLLPRLLWHLSLADSLVAVTVCANLLTGLQGNVECKFVLSFIVGGLWVSILVQTYIAAAYMCIYCRFLKTLHFLNGTLCVAWPVGLTIAAFFVFSERCAERDNMLCKFVVTGNRSQVYERVEVVMRFVCFVASLAFYTTALFRVRHFPASVRRFVQRTAISYPIIFFVTYGPIALYLTFELRSNATEVFYVGMCLEGLNGLLNTLAYFVNSRYAVHFWSKFLRRLQEGDAAVIPVPSGMQNIVSFHVGFALASESEVTMFSSNQSFHSATADQDNIFKQECMMSDGSESPEMCIDSFPDPSSFVVRR</sequence>
<reference evidence="2" key="1">
    <citation type="submission" date="2021-01" db="EMBL/GenBank/DDBJ databases">
        <authorList>
            <person name="Corre E."/>
            <person name="Pelletier E."/>
            <person name="Niang G."/>
            <person name="Scheremetjew M."/>
            <person name="Finn R."/>
            <person name="Kale V."/>
            <person name="Holt S."/>
            <person name="Cochrane G."/>
            <person name="Meng A."/>
            <person name="Brown T."/>
            <person name="Cohen L."/>
        </authorList>
    </citation>
    <scope>NUCLEOTIDE SEQUENCE</scope>
</reference>
<keyword evidence="1" id="KW-0472">Membrane</keyword>
<gene>
    <name evidence="2" type="ORF">NSCI0253_LOCUS42568</name>
</gene>
<keyword evidence="1" id="KW-1133">Transmembrane helix</keyword>
<protein>
    <recommendedName>
        <fullName evidence="3">G-protein coupled receptors family 1 profile domain-containing protein</fullName>
    </recommendedName>
</protein>
<name>A0A7S1AX95_NOCSC</name>
<feature type="transmembrane region" description="Helical" evidence="1">
    <location>
        <begin position="107"/>
        <end position="128"/>
    </location>
</feature>
<dbReference type="EMBL" id="HBFQ01060122">
    <property type="protein sequence ID" value="CAD8868212.1"/>
    <property type="molecule type" value="Transcribed_RNA"/>
</dbReference>
<keyword evidence="1" id="KW-0812">Transmembrane</keyword>
<feature type="transmembrane region" description="Helical" evidence="1">
    <location>
        <begin position="157"/>
        <end position="176"/>
    </location>
</feature>
<evidence type="ECO:0000313" key="2">
    <source>
        <dbReference type="EMBL" id="CAD8868212.1"/>
    </source>
</evidence>
<feature type="transmembrane region" description="Helical" evidence="1">
    <location>
        <begin position="188"/>
        <end position="211"/>
    </location>
</feature>
<accession>A0A7S1AX95</accession>
<organism evidence="2">
    <name type="scientific">Noctiluca scintillans</name>
    <name type="common">Sea sparkle</name>
    <name type="synonym">Red tide dinoflagellate</name>
    <dbReference type="NCBI Taxonomy" id="2966"/>
    <lineage>
        <taxon>Eukaryota</taxon>
        <taxon>Sar</taxon>
        <taxon>Alveolata</taxon>
        <taxon>Dinophyceae</taxon>
        <taxon>Noctilucales</taxon>
        <taxon>Noctilucaceae</taxon>
        <taxon>Noctiluca</taxon>
    </lineage>
</organism>
<evidence type="ECO:0008006" key="3">
    <source>
        <dbReference type="Google" id="ProtNLM"/>
    </source>
</evidence>
<proteinExistence type="predicted"/>
<feature type="transmembrane region" description="Helical" evidence="1">
    <location>
        <begin position="223"/>
        <end position="243"/>
    </location>
</feature>
<evidence type="ECO:0000256" key="1">
    <source>
        <dbReference type="SAM" id="Phobius"/>
    </source>
</evidence>